<dbReference type="EMBL" id="FOKV01000012">
    <property type="protein sequence ID" value="SFC89701.1"/>
    <property type="molecule type" value="Genomic_DNA"/>
</dbReference>
<dbReference type="STRING" id="1334022.SAMN04487907_11226"/>
<dbReference type="RefSeq" id="WP_092544895.1">
    <property type="nucleotide sequence ID" value="NZ_FOKV01000012.1"/>
</dbReference>
<dbReference type="Proteomes" id="UP000199438">
    <property type="component" value="Unassembled WGS sequence"/>
</dbReference>
<proteinExistence type="predicted"/>
<evidence type="ECO:0000256" key="1">
    <source>
        <dbReference type="SAM" id="SignalP"/>
    </source>
</evidence>
<reference evidence="3" key="1">
    <citation type="submission" date="2016-10" db="EMBL/GenBank/DDBJ databases">
        <authorList>
            <person name="Varghese N."/>
            <person name="Submissions S."/>
        </authorList>
    </citation>
    <scope>NUCLEOTIDE SEQUENCE [LARGE SCALE GENOMIC DNA]</scope>
    <source>
        <strain evidence="3">DSM 24499</strain>
    </source>
</reference>
<dbReference type="AlphaFoldDB" id="A0A1I1MWD0"/>
<feature type="chain" id="PRO_5011790021" evidence="1">
    <location>
        <begin position="20"/>
        <end position="294"/>
    </location>
</feature>
<keyword evidence="3" id="KW-1185">Reference proteome</keyword>
<organism evidence="2 3">
    <name type="scientific">Zunongwangia mangrovi</name>
    <dbReference type="NCBI Taxonomy" id="1334022"/>
    <lineage>
        <taxon>Bacteria</taxon>
        <taxon>Pseudomonadati</taxon>
        <taxon>Bacteroidota</taxon>
        <taxon>Flavobacteriia</taxon>
        <taxon>Flavobacteriales</taxon>
        <taxon>Flavobacteriaceae</taxon>
        <taxon>Zunongwangia</taxon>
    </lineage>
</organism>
<evidence type="ECO:0000313" key="2">
    <source>
        <dbReference type="EMBL" id="SFC89701.1"/>
    </source>
</evidence>
<feature type="signal peptide" evidence="1">
    <location>
        <begin position="1"/>
        <end position="19"/>
    </location>
</feature>
<evidence type="ECO:0000313" key="3">
    <source>
        <dbReference type="Proteomes" id="UP000199438"/>
    </source>
</evidence>
<gene>
    <name evidence="2" type="ORF">SAMN04487907_11226</name>
</gene>
<sequence length="294" mass="34662">MRKLLFLLFINLTCSSLFSQDSTLIARTKTFIPIDAYRKFAEEEPDPEKIKIINGDSLVNVPEDFYPLKRKNGEVRVKYEPKDSSFLELYKTVVFNAKKENSDKTTMKYWKDDIKIFFEESVPKSHVNDLMEFAQSISKDIDSLNIERVDNIEASNYHIYYLNLKSNIDYDPRIARNSGYYVSWNGKQQIYDASLKINTENVKNSITQRNHLKYWFFRSLGYFYSSDDMDCYSMLSSCKGYRRASKKDLEILKYHYSYGVCKGANLKSFEELTSDMQQRLKENPNARIYVVHQN</sequence>
<protein>
    <submittedName>
        <fullName evidence="2">Uncharacterized protein</fullName>
    </submittedName>
</protein>
<name>A0A1I1MWD0_9FLAO</name>
<accession>A0A1I1MWD0</accession>
<dbReference type="OrthoDB" id="1364450at2"/>
<keyword evidence="1" id="KW-0732">Signal</keyword>